<feature type="compositionally biased region" description="Pro residues" evidence="1">
    <location>
        <begin position="184"/>
        <end position="210"/>
    </location>
</feature>
<dbReference type="OrthoDB" id="5346740at2759"/>
<dbReference type="EMBL" id="GL876966">
    <property type="protein sequence ID" value="KLU82706.1"/>
    <property type="molecule type" value="Genomic_DNA"/>
</dbReference>
<reference evidence="2" key="1">
    <citation type="submission" date="2010-05" db="EMBL/GenBank/DDBJ databases">
        <title>The Genome Sequence of Magnaporthe poae strain ATCC 64411.</title>
        <authorList>
            <consortium name="The Broad Institute Genome Sequencing Platform"/>
            <consortium name="Broad Institute Genome Sequencing Center for Infectious Disease"/>
            <person name="Ma L.-J."/>
            <person name="Dead R."/>
            <person name="Young S."/>
            <person name="Zeng Q."/>
            <person name="Koehrsen M."/>
            <person name="Alvarado L."/>
            <person name="Berlin A."/>
            <person name="Chapman S.B."/>
            <person name="Chen Z."/>
            <person name="Freedman E."/>
            <person name="Gellesch M."/>
            <person name="Goldberg J."/>
            <person name="Griggs A."/>
            <person name="Gujja S."/>
            <person name="Heilman E.R."/>
            <person name="Heiman D."/>
            <person name="Hepburn T."/>
            <person name="Howarth C."/>
            <person name="Jen D."/>
            <person name="Larson L."/>
            <person name="Mehta T."/>
            <person name="Neiman D."/>
            <person name="Pearson M."/>
            <person name="Roberts A."/>
            <person name="Saif S."/>
            <person name="Shea T."/>
            <person name="Shenoy N."/>
            <person name="Sisk P."/>
            <person name="Stolte C."/>
            <person name="Sykes S."/>
            <person name="Walk T."/>
            <person name="White J."/>
            <person name="Yandava C."/>
            <person name="Haas B."/>
            <person name="Nusbaum C."/>
            <person name="Birren B."/>
        </authorList>
    </citation>
    <scope>NUCLEOTIDE SEQUENCE</scope>
    <source>
        <strain evidence="2">ATCC 64411</strain>
    </source>
</reference>
<dbReference type="AlphaFoldDB" id="A0A0C4DPK6"/>
<evidence type="ECO:0000313" key="2">
    <source>
        <dbReference type="EMBL" id="KLU82706.1"/>
    </source>
</evidence>
<dbReference type="EnsemblFungi" id="MAPG_01775T0">
    <property type="protein sequence ID" value="MAPG_01775T0"/>
    <property type="gene ID" value="MAPG_01775"/>
</dbReference>
<protein>
    <submittedName>
        <fullName evidence="2 3">Uncharacterized protein</fullName>
    </submittedName>
</protein>
<feature type="region of interest" description="Disordered" evidence="1">
    <location>
        <begin position="112"/>
        <end position="147"/>
    </location>
</feature>
<evidence type="ECO:0000313" key="3">
    <source>
        <dbReference type="EnsemblFungi" id="MAPG_01775T0"/>
    </source>
</evidence>
<reference evidence="3" key="4">
    <citation type="journal article" date="2015" name="G3 (Bethesda)">
        <title>Genome sequences of three phytopathogenic species of the Magnaporthaceae family of fungi.</title>
        <authorList>
            <person name="Okagaki L.H."/>
            <person name="Nunes C.C."/>
            <person name="Sailsbery J."/>
            <person name="Clay B."/>
            <person name="Brown D."/>
            <person name="John T."/>
            <person name="Oh Y."/>
            <person name="Young N."/>
            <person name="Fitzgerald M."/>
            <person name="Haas B.J."/>
            <person name="Zeng Q."/>
            <person name="Young S."/>
            <person name="Adiconis X."/>
            <person name="Fan L."/>
            <person name="Levin J.Z."/>
            <person name="Mitchell T.K."/>
            <person name="Okubara P.A."/>
            <person name="Farman M.L."/>
            <person name="Kohn L.M."/>
            <person name="Birren B."/>
            <person name="Ma L.-J."/>
            <person name="Dean R.A."/>
        </authorList>
    </citation>
    <scope>NUCLEOTIDE SEQUENCE</scope>
    <source>
        <strain evidence="3">ATCC 64411 / 73-15</strain>
    </source>
</reference>
<name>A0A0C4DPK6_MAGP6</name>
<dbReference type="Proteomes" id="UP000011715">
    <property type="component" value="Unassembled WGS sequence"/>
</dbReference>
<organism evidence="3 4">
    <name type="scientific">Magnaporthiopsis poae (strain ATCC 64411 / 73-15)</name>
    <name type="common">Kentucky bluegrass fungus</name>
    <name type="synonym">Magnaporthe poae</name>
    <dbReference type="NCBI Taxonomy" id="644358"/>
    <lineage>
        <taxon>Eukaryota</taxon>
        <taxon>Fungi</taxon>
        <taxon>Dikarya</taxon>
        <taxon>Ascomycota</taxon>
        <taxon>Pezizomycotina</taxon>
        <taxon>Sordariomycetes</taxon>
        <taxon>Sordariomycetidae</taxon>
        <taxon>Magnaporthales</taxon>
        <taxon>Magnaporthaceae</taxon>
        <taxon>Magnaporthiopsis</taxon>
    </lineage>
</organism>
<reference evidence="2" key="3">
    <citation type="submission" date="2011-03" db="EMBL/GenBank/DDBJ databases">
        <title>Annotation of Magnaporthe poae ATCC 64411.</title>
        <authorList>
            <person name="Ma L.-J."/>
            <person name="Dead R."/>
            <person name="Young S.K."/>
            <person name="Zeng Q."/>
            <person name="Gargeya S."/>
            <person name="Fitzgerald M."/>
            <person name="Haas B."/>
            <person name="Abouelleil A."/>
            <person name="Alvarado L."/>
            <person name="Arachchi H.M."/>
            <person name="Berlin A."/>
            <person name="Brown A."/>
            <person name="Chapman S.B."/>
            <person name="Chen Z."/>
            <person name="Dunbar C."/>
            <person name="Freedman E."/>
            <person name="Gearin G."/>
            <person name="Gellesch M."/>
            <person name="Goldberg J."/>
            <person name="Griggs A."/>
            <person name="Gujja S."/>
            <person name="Heiman D."/>
            <person name="Howarth C."/>
            <person name="Larson L."/>
            <person name="Lui A."/>
            <person name="MacDonald P.J.P."/>
            <person name="Mehta T."/>
            <person name="Montmayeur A."/>
            <person name="Murphy C."/>
            <person name="Neiman D."/>
            <person name="Pearson M."/>
            <person name="Priest M."/>
            <person name="Roberts A."/>
            <person name="Saif S."/>
            <person name="Shea T."/>
            <person name="Shenoy N."/>
            <person name="Sisk P."/>
            <person name="Stolte C."/>
            <person name="Sykes S."/>
            <person name="Yandava C."/>
            <person name="Wortman J."/>
            <person name="Nusbaum C."/>
            <person name="Birren B."/>
        </authorList>
    </citation>
    <scope>NUCLEOTIDE SEQUENCE</scope>
    <source>
        <strain evidence="2">ATCC 64411</strain>
    </source>
</reference>
<dbReference type="eggNOG" id="ENOG502STPQ">
    <property type="taxonomic scope" value="Eukaryota"/>
</dbReference>
<proteinExistence type="predicted"/>
<keyword evidence="4" id="KW-1185">Reference proteome</keyword>
<reference evidence="4" key="2">
    <citation type="submission" date="2010-05" db="EMBL/GenBank/DDBJ databases">
        <title>The genome sequence of Magnaporthe poae strain ATCC 64411.</title>
        <authorList>
            <person name="Ma L.-J."/>
            <person name="Dead R."/>
            <person name="Young S."/>
            <person name="Zeng Q."/>
            <person name="Koehrsen M."/>
            <person name="Alvarado L."/>
            <person name="Berlin A."/>
            <person name="Chapman S.B."/>
            <person name="Chen Z."/>
            <person name="Freedman E."/>
            <person name="Gellesch M."/>
            <person name="Goldberg J."/>
            <person name="Griggs A."/>
            <person name="Gujja S."/>
            <person name="Heilman E.R."/>
            <person name="Heiman D."/>
            <person name="Hepburn T."/>
            <person name="Howarth C."/>
            <person name="Jen D."/>
            <person name="Larson L."/>
            <person name="Mehta T."/>
            <person name="Neiman D."/>
            <person name="Pearson M."/>
            <person name="Roberts A."/>
            <person name="Saif S."/>
            <person name="Shea T."/>
            <person name="Shenoy N."/>
            <person name="Sisk P."/>
            <person name="Stolte C."/>
            <person name="Sykes S."/>
            <person name="Walk T."/>
            <person name="White J."/>
            <person name="Yandava C."/>
            <person name="Haas B."/>
            <person name="Nusbaum C."/>
            <person name="Birren B."/>
        </authorList>
    </citation>
    <scope>NUCLEOTIDE SEQUENCE [LARGE SCALE GENOMIC DNA]</scope>
    <source>
        <strain evidence="4">ATCC 64411 / 73-15</strain>
    </source>
</reference>
<dbReference type="VEuPathDB" id="FungiDB:MAPG_01775"/>
<dbReference type="EMBL" id="ADBL01000437">
    <property type="status" value="NOT_ANNOTATED_CDS"/>
    <property type="molecule type" value="Genomic_DNA"/>
</dbReference>
<feature type="region of interest" description="Disordered" evidence="1">
    <location>
        <begin position="1"/>
        <end position="96"/>
    </location>
</feature>
<feature type="compositionally biased region" description="Basic and acidic residues" evidence="1">
    <location>
        <begin position="299"/>
        <end position="326"/>
    </location>
</feature>
<evidence type="ECO:0000313" key="4">
    <source>
        <dbReference type="Proteomes" id="UP000011715"/>
    </source>
</evidence>
<dbReference type="STRING" id="644358.A0A0C4DPK6"/>
<accession>A0A0C4DPK6</accession>
<reference evidence="3" key="5">
    <citation type="submission" date="2015-06" db="UniProtKB">
        <authorList>
            <consortium name="EnsemblFungi"/>
        </authorList>
    </citation>
    <scope>IDENTIFICATION</scope>
    <source>
        <strain evidence="3">ATCC 64411</strain>
    </source>
</reference>
<feature type="region of interest" description="Disordered" evidence="1">
    <location>
        <begin position="176"/>
        <end position="229"/>
    </location>
</feature>
<feature type="compositionally biased region" description="Low complexity" evidence="1">
    <location>
        <begin position="29"/>
        <end position="87"/>
    </location>
</feature>
<feature type="region of interest" description="Disordered" evidence="1">
    <location>
        <begin position="262"/>
        <end position="449"/>
    </location>
</feature>
<evidence type="ECO:0000256" key="1">
    <source>
        <dbReference type="SAM" id="MobiDB-lite"/>
    </source>
</evidence>
<feature type="compositionally biased region" description="Polar residues" evidence="1">
    <location>
        <begin position="403"/>
        <end position="415"/>
    </location>
</feature>
<dbReference type="EMBL" id="ADBL01000436">
    <property type="status" value="NOT_ANNOTATED_CDS"/>
    <property type="molecule type" value="Genomic_DNA"/>
</dbReference>
<feature type="compositionally biased region" description="Basic and acidic residues" evidence="1">
    <location>
        <begin position="281"/>
        <end position="290"/>
    </location>
</feature>
<sequence length="449" mass="49370">MLSYIHRRPESKGNSAPGSPRAVSHDLTQQRQQQQPQQAQHLPPQHKQQPQQPTPPHTQQQQQQQQTQPPRNQQRALASPPRAASRQQTFEAAKLPIPKLARYTLNQPASASATTHSFGLHRRTNSDGNHVHAPPANGNAVTATRGQHDAWEDSTVNSLLESDAHSVTGHIRRPAVTTYEPRHPPPTSALPAPPTSALPAPPRRPLPPRSEPARTQLPSADDLDHPPFVIGDGGLLKVVDHSRGPGPSVTTLDSSVQSGILVEAGQAAEEDPYVENTDYETTPKRLEHPLKHSKLSIRPNRDVSRDTQDSRDKRASSVYSRQDRRFSGSPEPYNRARDDIGRLRMDSDTRGLVHQHPTQFYSIDPPDQRTAPEGVDDDNISDPPSQGEEATVTLHARPPNGQRPDSPTKAASKTRQPPPAIQTMNGIRPVPAARANGTSNYTRKRIIKS</sequence>
<gene>
    <name evidence="2" type="ORF">MAPG_01775</name>
</gene>
<feature type="compositionally biased region" description="Basic and acidic residues" evidence="1">
    <location>
        <begin position="334"/>
        <end position="351"/>
    </location>
</feature>